<comment type="caution">
    <text evidence="2">The sequence shown here is derived from an EMBL/GenBank/DDBJ whole genome shotgun (WGS) entry which is preliminary data.</text>
</comment>
<dbReference type="Proteomes" id="UP001209878">
    <property type="component" value="Unassembled WGS sequence"/>
</dbReference>
<evidence type="ECO:0000313" key="2">
    <source>
        <dbReference type="EMBL" id="KAK2184551.1"/>
    </source>
</evidence>
<dbReference type="AlphaFoldDB" id="A0AAD9UCS6"/>
<organism evidence="2 3">
    <name type="scientific">Ridgeia piscesae</name>
    <name type="common">Tubeworm</name>
    <dbReference type="NCBI Taxonomy" id="27915"/>
    <lineage>
        <taxon>Eukaryota</taxon>
        <taxon>Metazoa</taxon>
        <taxon>Spiralia</taxon>
        <taxon>Lophotrochozoa</taxon>
        <taxon>Annelida</taxon>
        <taxon>Polychaeta</taxon>
        <taxon>Sedentaria</taxon>
        <taxon>Canalipalpata</taxon>
        <taxon>Sabellida</taxon>
        <taxon>Siboglinidae</taxon>
        <taxon>Ridgeia</taxon>
    </lineage>
</organism>
<proteinExistence type="predicted"/>
<sequence length="94" mass="9813">MSPSTAAGSPRRCQVILRWCEAPKLLGCIVGAKGPRSNTILSFVFIDWPIVSTHMVPAAPDPARLGPGLAPRPTVDRSVAPSTSVVRPAAGNLV</sequence>
<evidence type="ECO:0000313" key="3">
    <source>
        <dbReference type="Proteomes" id="UP001209878"/>
    </source>
</evidence>
<accession>A0AAD9UCS6</accession>
<feature type="region of interest" description="Disordered" evidence="1">
    <location>
        <begin position="67"/>
        <end position="94"/>
    </location>
</feature>
<dbReference type="EMBL" id="JAODUO010000261">
    <property type="protein sequence ID" value="KAK2184551.1"/>
    <property type="molecule type" value="Genomic_DNA"/>
</dbReference>
<protein>
    <submittedName>
        <fullName evidence="2">Uncharacterized protein</fullName>
    </submittedName>
</protein>
<name>A0AAD9UCS6_RIDPI</name>
<keyword evidence="3" id="KW-1185">Reference proteome</keyword>
<gene>
    <name evidence="2" type="ORF">NP493_261g01013</name>
</gene>
<reference evidence="2" key="1">
    <citation type="journal article" date="2023" name="Mol. Biol. Evol.">
        <title>Third-Generation Sequencing Reveals the Adaptive Role of the Epigenome in Three Deep-Sea Polychaetes.</title>
        <authorList>
            <person name="Perez M."/>
            <person name="Aroh O."/>
            <person name="Sun Y."/>
            <person name="Lan Y."/>
            <person name="Juniper S.K."/>
            <person name="Young C.R."/>
            <person name="Angers B."/>
            <person name="Qian P.Y."/>
        </authorList>
    </citation>
    <scope>NUCLEOTIDE SEQUENCE</scope>
    <source>
        <strain evidence="2">R07B-5</strain>
    </source>
</reference>
<evidence type="ECO:0000256" key="1">
    <source>
        <dbReference type="SAM" id="MobiDB-lite"/>
    </source>
</evidence>